<dbReference type="NCBIfam" id="TIGR00121">
    <property type="entry name" value="birA_ligase"/>
    <property type="match status" value="1"/>
</dbReference>
<dbReference type="Pfam" id="PF02237">
    <property type="entry name" value="BPL_C"/>
    <property type="match status" value="1"/>
</dbReference>
<dbReference type="EC" id="6.3.4.15" evidence="3"/>
<evidence type="ECO:0000313" key="7">
    <source>
        <dbReference type="Proteomes" id="UP000199681"/>
    </source>
</evidence>
<organism evidence="6 8">
    <name type="scientific">Cryobacterium levicorallinum</name>
    <dbReference type="NCBI Taxonomy" id="995038"/>
    <lineage>
        <taxon>Bacteria</taxon>
        <taxon>Bacillati</taxon>
        <taxon>Actinomycetota</taxon>
        <taxon>Actinomycetes</taxon>
        <taxon>Micrococcales</taxon>
        <taxon>Microbacteriaceae</taxon>
        <taxon>Cryobacterium</taxon>
    </lineage>
</organism>
<evidence type="ECO:0000256" key="2">
    <source>
        <dbReference type="ARBA" id="ARBA00023267"/>
    </source>
</evidence>
<dbReference type="Gene3D" id="3.30.930.10">
    <property type="entry name" value="Bira Bifunctional Protein, Domain 2"/>
    <property type="match status" value="1"/>
</dbReference>
<evidence type="ECO:0000256" key="3">
    <source>
        <dbReference type="ARBA" id="ARBA00024227"/>
    </source>
</evidence>
<dbReference type="InterPro" id="IPR004143">
    <property type="entry name" value="BPL_LPL_catalytic"/>
</dbReference>
<dbReference type="STRING" id="995038.SAMN05216274_12029"/>
<evidence type="ECO:0000313" key="5">
    <source>
        <dbReference type="EMBL" id="SFH89358.1"/>
    </source>
</evidence>
<evidence type="ECO:0000313" key="8">
    <source>
        <dbReference type="Proteomes" id="UP000297963"/>
    </source>
</evidence>
<dbReference type="EMBL" id="SOFE01000010">
    <property type="protein sequence ID" value="TFB86281.1"/>
    <property type="molecule type" value="Genomic_DNA"/>
</dbReference>
<evidence type="ECO:0000259" key="4">
    <source>
        <dbReference type="PROSITE" id="PS51733"/>
    </source>
</evidence>
<dbReference type="CDD" id="cd16442">
    <property type="entry name" value="BPL"/>
    <property type="match status" value="1"/>
</dbReference>
<proteinExistence type="predicted"/>
<evidence type="ECO:0000256" key="1">
    <source>
        <dbReference type="ARBA" id="ARBA00022598"/>
    </source>
</evidence>
<dbReference type="AlphaFoldDB" id="A0A1I3DS28"/>
<dbReference type="Pfam" id="PF03099">
    <property type="entry name" value="BPL_LplA_LipB"/>
    <property type="match status" value="1"/>
</dbReference>
<name>A0A1I3DS28_9MICO</name>
<accession>A0A1I3DS28</accession>
<sequence>MDFSLSRNEVSRFEYRAEASSTNDVLKDLASAIGLSEADAAAWPDLSVVVTDNQTQGRGRLGRVWLAPTGKALAISVLIRPELPPHSLGWFPLLAGAAMTRAVRTIVEACTPLVHDVNLKEAEDPRHDTTLKWPNDVLIDGYKVCGILCELLPDGKGIVIGAGLNLSLDEHNLPTLTSTSLLLVTRTAPDPDAVLAAYLHELVTLYRAFVEADGDAQKSGLHAEVSRLCGTLGSVVRVELPGGVDLVGTATGIDAEGRLRVVNQADGEERSVAAGDVTHLRY</sequence>
<dbReference type="Proteomes" id="UP000199681">
    <property type="component" value="Unassembled WGS sequence"/>
</dbReference>
<protein>
    <recommendedName>
        <fullName evidence="3">biotin--[biotin carboxyl-carrier protein] ligase</fullName>
        <ecNumber evidence="3">6.3.4.15</ecNumber>
    </recommendedName>
</protein>
<dbReference type="RefSeq" id="WP_092452301.1">
    <property type="nucleotide sequence ID" value="NZ_BKAC01000023.1"/>
</dbReference>
<dbReference type="EMBL" id="FOPW01000020">
    <property type="protein sequence ID" value="SFH89358.1"/>
    <property type="molecule type" value="Genomic_DNA"/>
</dbReference>
<dbReference type="InterPro" id="IPR004408">
    <property type="entry name" value="Biotin_CoA_COase_ligase"/>
</dbReference>
<keyword evidence="2" id="KW-0092">Biotin</keyword>
<reference evidence="6 8" key="2">
    <citation type="submission" date="2019-03" db="EMBL/GenBank/DDBJ databases">
        <title>Genomics of glacier-inhabiting Cryobacterium strains.</title>
        <authorList>
            <person name="Liu Q."/>
            <person name="Xin Y.-H."/>
        </authorList>
    </citation>
    <scope>NUCLEOTIDE SEQUENCE [LARGE SCALE GENOMIC DNA]</scope>
    <source>
        <strain evidence="6 8">Hh34</strain>
    </source>
</reference>
<gene>
    <name evidence="6" type="ORF">E3O11_05225</name>
    <name evidence="5" type="ORF">SAMN05216274_12029</name>
</gene>
<dbReference type="PANTHER" id="PTHR12835">
    <property type="entry name" value="BIOTIN PROTEIN LIGASE"/>
    <property type="match status" value="1"/>
</dbReference>
<dbReference type="PANTHER" id="PTHR12835:SF5">
    <property type="entry name" value="BIOTIN--PROTEIN LIGASE"/>
    <property type="match status" value="1"/>
</dbReference>
<keyword evidence="1 6" id="KW-0436">Ligase</keyword>
<dbReference type="Proteomes" id="UP000297963">
    <property type="component" value="Unassembled WGS sequence"/>
</dbReference>
<dbReference type="GO" id="GO:0004077">
    <property type="term" value="F:biotin--[biotin carboxyl-carrier protein] ligase activity"/>
    <property type="evidence" value="ECO:0007669"/>
    <property type="project" value="UniProtKB-EC"/>
</dbReference>
<reference evidence="5 7" key="1">
    <citation type="submission" date="2016-10" db="EMBL/GenBank/DDBJ databases">
        <authorList>
            <person name="Varghese N."/>
            <person name="Submissions S."/>
        </authorList>
    </citation>
    <scope>NUCLEOTIDE SEQUENCE [LARGE SCALE GENOMIC DNA]</scope>
    <source>
        <strain evidence="5 7">GMCC 1.11211</strain>
    </source>
</reference>
<dbReference type="Gene3D" id="2.30.30.100">
    <property type="match status" value="1"/>
</dbReference>
<keyword evidence="7" id="KW-1185">Reference proteome</keyword>
<comment type="caution">
    <text evidence="6">The sequence shown here is derived from an EMBL/GenBank/DDBJ whole genome shotgun (WGS) entry which is preliminary data.</text>
</comment>
<dbReference type="InterPro" id="IPR003142">
    <property type="entry name" value="BPL_C"/>
</dbReference>
<dbReference type="GO" id="GO:0005737">
    <property type="term" value="C:cytoplasm"/>
    <property type="evidence" value="ECO:0007669"/>
    <property type="project" value="TreeGrafter"/>
</dbReference>
<feature type="domain" description="BPL/LPL catalytic" evidence="4">
    <location>
        <begin position="20"/>
        <end position="210"/>
    </location>
</feature>
<dbReference type="SUPFAM" id="SSF55681">
    <property type="entry name" value="Class II aaRS and biotin synthetases"/>
    <property type="match status" value="1"/>
</dbReference>
<evidence type="ECO:0000313" key="6">
    <source>
        <dbReference type="EMBL" id="TFB86281.1"/>
    </source>
</evidence>
<dbReference type="InterPro" id="IPR045864">
    <property type="entry name" value="aa-tRNA-synth_II/BPL/LPL"/>
</dbReference>
<dbReference type="PROSITE" id="PS51733">
    <property type="entry name" value="BPL_LPL_CATALYTIC"/>
    <property type="match status" value="1"/>
</dbReference>